<dbReference type="PIRSF" id="PIRSF029727">
    <property type="entry name" value="UCP029727"/>
    <property type="match status" value="1"/>
</dbReference>
<keyword evidence="1" id="KW-0472">Membrane</keyword>
<comment type="caution">
    <text evidence="4">The sequence shown here is derived from an EMBL/GenBank/DDBJ whole genome shotgun (WGS) entry which is preliminary data.</text>
</comment>
<feature type="transmembrane region" description="Helical" evidence="1">
    <location>
        <begin position="203"/>
        <end position="223"/>
    </location>
</feature>
<feature type="transmembrane region" description="Helical" evidence="1">
    <location>
        <begin position="175"/>
        <end position="196"/>
    </location>
</feature>
<dbReference type="Proteomes" id="UP001501706">
    <property type="component" value="Unassembled WGS sequence"/>
</dbReference>
<name>A0ABN1CTL9_9BURK</name>
<protein>
    <submittedName>
        <fullName evidence="4">DUF5924 family protein</fullName>
    </submittedName>
</protein>
<evidence type="ECO:0000256" key="1">
    <source>
        <dbReference type="SAM" id="Phobius"/>
    </source>
</evidence>
<dbReference type="InterPro" id="IPR016937">
    <property type="entry name" value="UCP029727"/>
</dbReference>
<evidence type="ECO:0000259" key="3">
    <source>
        <dbReference type="Pfam" id="PF19346"/>
    </source>
</evidence>
<feature type="transmembrane region" description="Helical" evidence="1">
    <location>
        <begin position="118"/>
        <end position="136"/>
    </location>
</feature>
<gene>
    <name evidence="4" type="ORF">GCM10009097_49320</name>
</gene>
<feature type="transmembrane region" description="Helical" evidence="1">
    <location>
        <begin position="49"/>
        <end position="66"/>
    </location>
</feature>
<keyword evidence="1" id="KW-0812">Transmembrane</keyword>
<organism evidence="4 5">
    <name type="scientific">Pigmentiphaga daeguensis</name>
    <dbReference type="NCBI Taxonomy" id="414049"/>
    <lineage>
        <taxon>Bacteria</taxon>
        <taxon>Pseudomonadati</taxon>
        <taxon>Pseudomonadota</taxon>
        <taxon>Betaproteobacteria</taxon>
        <taxon>Burkholderiales</taxon>
        <taxon>Alcaligenaceae</taxon>
        <taxon>Pigmentiphaga</taxon>
    </lineage>
</organism>
<evidence type="ECO:0000313" key="4">
    <source>
        <dbReference type="EMBL" id="GAA0525899.1"/>
    </source>
</evidence>
<keyword evidence="5" id="KW-1185">Reference proteome</keyword>
<feature type="transmembrane region" description="Helical" evidence="1">
    <location>
        <begin position="148"/>
        <end position="169"/>
    </location>
</feature>
<feature type="transmembrane region" description="Helical" evidence="1">
    <location>
        <begin position="24"/>
        <end position="43"/>
    </location>
</feature>
<dbReference type="Pfam" id="PF11141">
    <property type="entry name" value="DUF2914"/>
    <property type="match status" value="1"/>
</dbReference>
<dbReference type="InterPro" id="IPR045968">
    <property type="entry name" value="DUF5924"/>
</dbReference>
<evidence type="ECO:0000259" key="2">
    <source>
        <dbReference type="Pfam" id="PF11141"/>
    </source>
</evidence>
<dbReference type="Pfam" id="PF19346">
    <property type="entry name" value="DUF5924"/>
    <property type="match status" value="1"/>
</dbReference>
<feature type="domain" description="DUF2914" evidence="2">
    <location>
        <begin position="277"/>
        <end position="341"/>
    </location>
</feature>
<proteinExistence type="predicted"/>
<reference evidence="4 5" key="1">
    <citation type="journal article" date="2019" name="Int. J. Syst. Evol. Microbiol.">
        <title>The Global Catalogue of Microorganisms (GCM) 10K type strain sequencing project: providing services to taxonomists for standard genome sequencing and annotation.</title>
        <authorList>
            <consortium name="The Broad Institute Genomics Platform"/>
            <consortium name="The Broad Institute Genome Sequencing Center for Infectious Disease"/>
            <person name="Wu L."/>
            <person name="Ma J."/>
        </authorList>
    </citation>
    <scope>NUCLEOTIDE SEQUENCE [LARGE SCALE GENOMIC DNA]</scope>
    <source>
        <strain evidence="4 5">JCM 14330</strain>
    </source>
</reference>
<evidence type="ECO:0000313" key="5">
    <source>
        <dbReference type="Proteomes" id="UP001501706"/>
    </source>
</evidence>
<feature type="domain" description="DUF5924" evidence="3">
    <location>
        <begin position="9"/>
        <end position="265"/>
    </location>
</feature>
<keyword evidence="1" id="KW-1133">Transmembrane helix</keyword>
<dbReference type="InterPro" id="IPR022606">
    <property type="entry name" value="DUF2914"/>
</dbReference>
<accession>A0ABN1CTL9</accession>
<dbReference type="EMBL" id="BAAAEN010000026">
    <property type="protein sequence ID" value="GAA0525899.1"/>
    <property type="molecule type" value="Genomic_DNA"/>
</dbReference>
<sequence>MPGRPVVPIWKTIPLRLLALAQRYPGTIAAFGFASGVVSFFTVERHESFARVIAAVMLLSWIWLMLERALRRRIAQRFGWTIPIPVLRYGTQMIHQEGLFFVLPFLYTATTWNSGQALFTGLVGAAALIALVDPLYFRWLSTRRWVFLTYHTFTLFVVLLTALPLVLHIPTGNSYKLALGVAVLLSFPTLAELVSLDARWRRWAVVGLMLALGSVGWLLRLWVPPATLWLTEVAISTSMDSLNMKAGERLRAVTPAQMRDQGIYAYTAINAPLGLEEHIYHVWLHDGREVDRIALDIRGGRKEGYRAWTHKQNFPADSGGRWQVKVVTDTGQMIGTLRFRVEGDQEPAAAP</sequence>